<evidence type="ECO:0000313" key="2">
    <source>
        <dbReference type="Proteomes" id="UP000499080"/>
    </source>
</evidence>
<keyword evidence="2" id="KW-1185">Reference proteome</keyword>
<proteinExistence type="predicted"/>
<sequence>MGRCDLVVSHSFGAERLQVRNPIPLKIHLASSLFRAKSHIGSQKLSHQYGAEAWRGDASSGVGLVIRPRFKITRSPQSSPSVLQNGALI</sequence>
<organism evidence="1 2">
    <name type="scientific">Araneus ventricosus</name>
    <name type="common">Orbweaver spider</name>
    <name type="synonym">Epeira ventricosa</name>
    <dbReference type="NCBI Taxonomy" id="182803"/>
    <lineage>
        <taxon>Eukaryota</taxon>
        <taxon>Metazoa</taxon>
        <taxon>Ecdysozoa</taxon>
        <taxon>Arthropoda</taxon>
        <taxon>Chelicerata</taxon>
        <taxon>Arachnida</taxon>
        <taxon>Araneae</taxon>
        <taxon>Araneomorphae</taxon>
        <taxon>Entelegynae</taxon>
        <taxon>Araneoidea</taxon>
        <taxon>Araneidae</taxon>
        <taxon>Araneus</taxon>
    </lineage>
</organism>
<gene>
    <name evidence="1" type="ORF">AVEN_184390_1</name>
</gene>
<dbReference type="Proteomes" id="UP000499080">
    <property type="component" value="Unassembled WGS sequence"/>
</dbReference>
<evidence type="ECO:0000313" key="1">
    <source>
        <dbReference type="EMBL" id="GBL90995.1"/>
    </source>
</evidence>
<comment type="caution">
    <text evidence="1">The sequence shown here is derived from an EMBL/GenBank/DDBJ whole genome shotgun (WGS) entry which is preliminary data.</text>
</comment>
<accession>A0A4Y2BHX5</accession>
<reference evidence="1 2" key="1">
    <citation type="journal article" date="2019" name="Sci. Rep.">
        <title>Orb-weaving spider Araneus ventricosus genome elucidates the spidroin gene catalogue.</title>
        <authorList>
            <person name="Kono N."/>
            <person name="Nakamura H."/>
            <person name="Ohtoshi R."/>
            <person name="Moran D.A.P."/>
            <person name="Shinohara A."/>
            <person name="Yoshida Y."/>
            <person name="Fujiwara M."/>
            <person name="Mori M."/>
            <person name="Tomita M."/>
            <person name="Arakawa K."/>
        </authorList>
    </citation>
    <scope>NUCLEOTIDE SEQUENCE [LARGE SCALE GENOMIC DNA]</scope>
</reference>
<dbReference type="EMBL" id="BGPR01000076">
    <property type="protein sequence ID" value="GBL90995.1"/>
    <property type="molecule type" value="Genomic_DNA"/>
</dbReference>
<dbReference type="AlphaFoldDB" id="A0A4Y2BHX5"/>
<protein>
    <submittedName>
        <fullName evidence="1">Uncharacterized protein</fullName>
    </submittedName>
</protein>
<name>A0A4Y2BHX5_ARAVE</name>